<evidence type="ECO:0000259" key="1">
    <source>
        <dbReference type="Pfam" id="PF00149"/>
    </source>
</evidence>
<dbReference type="EC" id="3.1.4.17" evidence="2"/>
<dbReference type="AlphaFoldDB" id="A0A1J5T4Z1"/>
<comment type="caution">
    <text evidence="2">The sequence shown here is derived from an EMBL/GenBank/DDBJ whole genome shotgun (WGS) entry which is preliminary data.</text>
</comment>
<dbReference type="Pfam" id="PF00149">
    <property type="entry name" value="Metallophos"/>
    <property type="match status" value="1"/>
</dbReference>
<dbReference type="GO" id="GO:0004114">
    <property type="term" value="F:3',5'-cyclic-nucleotide phosphodiesterase activity"/>
    <property type="evidence" value="ECO:0007669"/>
    <property type="project" value="UniProtKB-EC"/>
</dbReference>
<gene>
    <name evidence="2" type="primary">cpdA_2</name>
    <name evidence="2" type="ORF">GALL_34120</name>
</gene>
<evidence type="ECO:0000313" key="2">
    <source>
        <dbReference type="EMBL" id="OIR15911.1"/>
    </source>
</evidence>
<dbReference type="InterPro" id="IPR029052">
    <property type="entry name" value="Metallo-depent_PP-like"/>
</dbReference>
<dbReference type="Gene3D" id="3.60.21.10">
    <property type="match status" value="1"/>
</dbReference>
<dbReference type="PANTHER" id="PTHR43143">
    <property type="entry name" value="METALLOPHOSPHOESTERASE, CALCINEURIN SUPERFAMILY"/>
    <property type="match status" value="1"/>
</dbReference>
<dbReference type="PANTHER" id="PTHR43143:SF6">
    <property type="entry name" value="BLL3016 PROTEIN"/>
    <property type="match status" value="1"/>
</dbReference>
<dbReference type="InterPro" id="IPR051918">
    <property type="entry name" value="STPP_CPPED1"/>
</dbReference>
<reference evidence="2" key="1">
    <citation type="submission" date="2016-10" db="EMBL/GenBank/DDBJ databases">
        <title>Sequence of Gallionella enrichment culture.</title>
        <authorList>
            <person name="Poehlein A."/>
            <person name="Muehling M."/>
            <person name="Daniel R."/>
        </authorList>
    </citation>
    <scope>NUCLEOTIDE SEQUENCE</scope>
</reference>
<keyword evidence="2" id="KW-0378">Hydrolase</keyword>
<accession>A0A1J5T4Z1</accession>
<protein>
    <submittedName>
        <fullName evidence="2">3',5'-cyclic adenosine monophosphate phosphodiesterase CpdA</fullName>
        <ecNumber evidence="2">3.1.4.17</ecNumber>
    </submittedName>
</protein>
<dbReference type="InterPro" id="IPR004843">
    <property type="entry name" value="Calcineurin-like_PHP"/>
</dbReference>
<dbReference type="SUPFAM" id="SSF56300">
    <property type="entry name" value="Metallo-dependent phosphatases"/>
    <property type="match status" value="1"/>
</dbReference>
<dbReference type="EMBL" id="MLJW01000008">
    <property type="protein sequence ID" value="OIR15911.1"/>
    <property type="molecule type" value="Genomic_DNA"/>
</dbReference>
<organism evidence="2">
    <name type="scientific">mine drainage metagenome</name>
    <dbReference type="NCBI Taxonomy" id="410659"/>
    <lineage>
        <taxon>unclassified sequences</taxon>
        <taxon>metagenomes</taxon>
        <taxon>ecological metagenomes</taxon>
    </lineage>
</organism>
<feature type="domain" description="Calcineurin-like phosphoesterase" evidence="1">
    <location>
        <begin position="48"/>
        <end position="235"/>
    </location>
</feature>
<name>A0A1J5T4Z1_9ZZZZ</name>
<sequence>MNTNETDMDRRKFLQLACYGGAIYASGIGLAACSSTGAGKSAESDFFFVQLSDTHWGYSGPANPDARGTLPKAIAAVNALPVDPDFIVFTGDLTQLTLDTKVRRERMAEFREQVGALRVRNIRFLPGEHDASADRGDAFREFFGATHYSFDHKGVHFVALDNVSDPTGSLGDEQISWLEKDLDARSKDVPIVVLTHRPLFDLQPQWGWATRDGAKALEVLQAYPRVTVFYGHIHQENQHMTGHIPHYAARSLIFPLPAPGSGPDHLPLPWDTAQPYRGLGWREIEARGSARSIEEREHPVG</sequence>
<proteinExistence type="predicted"/>